<dbReference type="Gene3D" id="3.40.640.10">
    <property type="entry name" value="Type I PLP-dependent aspartate aminotransferase-like (Major domain)"/>
    <property type="match status" value="1"/>
</dbReference>
<protein>
    <submittedName>
        <fullName evidence="7">Class V aminotransferase</fullName>
    </submittedName>
</protein>
<dbReference type="RefSeq" id="WP_071612969.1">
    <property type="nucleotide sequence ID" value="NZ_CP015756.1"/>
</dbReference>
<evidence type="ECO:0000256" key="2">
    <source>
        <dbReference type="ARBA" id="ARBA00010447"/>
    </source>
</evidence>
<feature type="domain" description="Aminotransferase class V" evidence="6">
    <location>
        <begin position="32"/>
        <end position="421"/>
    </location>
</feature>
<name>A0A1J0GHC0_9CLOT</name>
<proteinExistence type="inferred from homology"/>
<comment type="similarity">
    <text evidence="2">Belongs to the class-V pyridoxal-phosphate-dependent aminotransferase family. Csd subfamily.</text>
</comment>
<dbReference type="KEGG" id="ceu:A7L45_11630"/>
<dbReference type="EMBL" id="CP015756">
    <property type="protein sequence ID" value="APC40679.1"/>
    <property type="molecule type" value="Genomic_DNA"/>
</dbReference>
<dbReference type="PANTHER" id="PTHR43586:SF8">
    <property type="entry name" value="CYSTEINE DESULFURASE 1, CHLOROPLASTIC"/>
    <property type="match status" value="1"/>
</dbReference>
<evidence type="ECO:0000259" key="6">
    <source>
        <dbReference type="Pfam" id="PF00266"/>
    </source>
</evidence>
<keyword evidence="3" id="KW-0663">Pyridoxal phosphate</keyword>
<dbReference type="Gene3D" id="3.90.1150.10">
    <property type="entry name" value="Aspartate Aminotransferase, domain 1"/>
    <property type="match status" value="1"/>
</dbReference>
<dbReference type="PROSITE" id="PS00595">
    <property type="entry name" value="AA_TRANSFER_CLASS_5"/>
    <property type="match status" value="1"/>
</dbReference>
<keyword evidence="7" id="KW-0032">Aminotransferase</keyword>
<comment type="cofactor">
    <cofactor evidence="1 5">
        <name>pyridoxal 5'-phosphate</name>
        <dbReference type="ChEBI" id="CHEBI:597326"/>
    </cofactor>
</comment>
<dbReference type="InterPro" id="IPR000192">
    <property type="entry name" value="Aminotrans_V_dom"/>
</dbReference>
<dbReference type="InterPro" id="IPR015421">
    <property type="entry name" value="PyrdxlP-dep_Trfase_major"/>
</dbReference>
<evidence type="ECO:0000313" key="8">
    <source>
        <dbReference type="Proteomes" id="UP000182569"/>
    </source>
</evidence>
<dbReference type="AlphaFoldDB" id="A0A1J0GHC0"/>
<dbReference type="SUPFAM" id="SSF53383">
    <property type="entry name" value="PLP-dependent transferases"/>
    <property type="match status" value="1"/>
</dbReference>
<sequence length="449" mass="50703">MSFKDNSPSYRDLILGINKKVPLISGKMVTAINFDNAATTPPFKSVMEDIIDFAPWYSSIHRGEGYKSQLTTKVYDDSRNIVSNFVNSDSRNTVIYVKNCTEALNKLSNLLYDPYKKNVILTTDMEHHSNDLPFRDKFIVEYISVDKDGKLSLDDLESKLNRYNNYVILVAITGASNVTGYKNPIYDIAKLVHKFNSKLLIDGAQLVPHAPFIMNSKNSEYNIDFLVFSAHKMYAPFGTGVLIGPKNILDNCEPDLVGGGTVDIVTHNFIKWNDSPQRHEAGSPNVIGSIALASAIRTLSKIGMDNVERVEKKLTTYAINKIKDIPNVKIYCDTSRCVDRVSIIPFNICGMHHALVAKILSYECGISVRSGCFCAQPYLVKLLGISNDFLIKRIKNPDLYHPGMVRISFGLYNTYAEIDILAYALEQISLRRDYYIIKYENMKKTLFDF</sequence>
<dbReference type="InterPro" id="IPR015424">
    <property type="entry name" value="PyrdxlP-dep_Trfase"/>
</dbReference>
<evidence type="ECO:0000256" key="3">
    <source>
        <dbReference type="ARBA" id="ARBA00022898"/>
    </source>
</evidence>
<organism evidence="7 8">
    <name type="scientific">Clostridium estertheticum subsp. estertheticum</name>
    <dbReference type="NCBI Taxonomy" id="1552"/>
    <lineage>
        <taxon>Bacteria</taxon>
        <taxon>Bacillati</taxon>
        <taxon>Bacillota</taxon>
        <taxon>Clostridia</taxon>
        <taxon>Eubacteriales</taxon>
        <taxon>Clostridiaceae</taxon>
        <taxon>Clostridium</taxon>
    </lineage>
</organism>
<evidence type="ECO:0000256" key="4">
    <source>
        <dbReference type="ARBA" id="ARBA00050776"/>
    </source>
</evidence>
<comment type="catalytic activity">
    <reaction evidence="4">
        <text>(sulfur carrier)-H + L-cysteine = (sulfur carrier)-SH + L-alanine</text>
        <dbReference type="Rhea" id="RHEA:43892"/>
        <dbReference type="Rhea" id="RHEA-COMP:14737"/>
        <dbReference type="Rhea" id="RHEA-COMP:14739"/>
        <dbReference type="ChEBI" id="CHEBI:29917"/>
        <dbReference type="ChEBI" id="CHEBI:35235"/>
        <dbReference type="ChEBI" id="CHEBI:57972"/>
        <dbReference type="ChEBI" id="CHEBI:64428"/>
        <dbReference type="EC" id="2.8.1.7"/>
    </reaction>
</comment>
<evidence type="ECO:0000313" key="7">
    <source>
        <dbReference type="EMBL" id="APC40679.1"/>
    </source>
</evidence>
<dbReference type="Pfam" id="PF00266">
    <property type="entry name" value="Aminotran_5"/>
    <property type="match status" value="1"/>
</dbReference>
<dbReference type="STRING" id="1552.A7L45_11630"/>
<keyword evidence="8" id="KW-1185">Reference proteome</keyword>
<dbReference type="GO" id="GO:0008483">
    <property type="term" value="F:transaminase activity"/>
    <property type="evidence" value="ECO:0007669"/>
    <property type="project" value="UniProtKB-KW"/>
</dbReference>
<evidence type="ECO:0000256" key="1">
    <source>
        <dbReference type="ARBA" id="ARBA00001933"/>
    </source>
</evidence>
<accession>A0A1J0GHC0</accession>
<dbReference type="Proteomes" id="UP000182569">
    <property type="component" value="Chromosome"/>
</dbReference>
<dbReference type="OrthoDB" id="9804366at2"/>
<gene>
    <name evidence="7" type="ORF">A7L45_11630</name>
</gene>
<evidence type="ECO:0000256" key="5">
    <source>
        <dbReference type="RuleBase" id="RU004504"/>
    </source>
</evidence>
<dbReference type="InterPro" id="IPR020578">
    <property type="entry name" value="Aminotrans_V_PyrdxlP_BS"/>
</dbReference>
<dbReference type="PANTHER" id="PTHR43586">
    <property type="entry name" value="CYSTEINE DESULFURASE"/>
    <property type="match status" value="1"/>
</dbReference>
<keyword evidence="7" id="KW-0808">Transferase</keyword>
<dbReference type="GO" id="GO:0031071">
    <property type="term" value="F:cysteine desulfurase activity"/>
    <property type="evidence" value="ECO:0007669"/>
    <property type="project" value="UniProtKB-EC"/>
</dbReference>
<reference evidence="8" key="1">
    <citation type="journal article" date="2016" name="Front. Microbiol.">
        <title>Complete Genome Sequence of Clostridium estertheticum DSM 8809, a Microbe Identified in Spoiled Vacuum Packed Beef.</title>
        <authorList>
            <person name="Yu Z."/>
            <person name="Gunn L."/>
            <person name="Brennan E."/>
            <person name="Reid R."/>
            <person name="Wall P.G."/>
            <person name="Gaora O.P."/>
            <person name="Hurley D."/>
            <person name="Bolton D."/>
            <person name="Fanning S."/>
        </authorList>
    </citation>
    <scope>NUCLEOTIDE SEQUENCE [LARGE SCALE GENOMIC DNA]</scope>
    <source>
        <strain evidence="8">DSM 8809</strain>
    </source>
</reference>
<dbReference type="InterPro" id="IPR015422">
    <property type="entry name" value="PyrdxlP-dep_Trfase_small"/>
</dbReference>